<comment type="subcellular location">
    <subcellularLocation>
        <location evidence="1">Cell membrane</location>
    </subcellularLocation>
</comment>
<evidence type="ECO:0000256" key="1">
    <source>
        <dbReference type="ARBA" id="ARBA00004236"/>
    </source>
</evidence>
<evidence type="ECO:0000259" key="9">
    <source>
        <dbReference type="Pfam" id="PF18967"/>
    </source>
</evidence>
<sequence length="170" mass="17463">MGRRAGDVVRADGQQVLRLRAMAADMVVELQRADAKATAVCGAAAGLLTAGVAMLCGVNAPRGLEVALLSTSLLLTAAVGAALWALRPVLPPASAPGELLGLRRGADAGLLVASFAEMSSARQQHLAEKRLSVMAVLARRKFRAVRLAVDLVVAALAMAGIGLLITYVPC</sequence>
<keyword evidence="4" id="KW-0547">Nucleotide-binding</keyword>
<dbReference type="InterPro" id="IPR043760">
    <property type="entry name" value="PycTM_dom"/>
</dbReference>
<proteinExistence type="predicted"/>
<dbReference type="Pfam" id="PF18967">
    <property type="entry name" value="PycTM"/>
    <property type="match status" value="1"/>
</dbReference>
<evidence type="ECO:0000256" key="3">
    <source>
        <dbReference type="ARBA" id="ARBA00022692"/>
    </source>
</evidence>
<keyword evidence="5 8" id="KW-1133">Transmembrane helix</keyword>
<reference evidence="11" key="1">
    <citation type="journal article" date="2019" name="Int. J. Syst. Evol. Microbiol.">
        <title>The Global Catalogue of Microorganisms (GCM) 10K type strain sequencing project: providing services to taxonomists for standard genome sequencing and annotation.</title>
        <authorList>
            <consortium name="The Broad Institute Genomics Platform"/>
            <consortium name="The Broad Institute Genome Sequencing Center for Infectious Disease"/>
            <person name="Wu L."/>
            <person name="Ma J."/>
        </authorList>
    </citation>
    <scope>NUCLEOTIDE SEQUENCE [LARGE SCALE GENOMIC DNA]</scope>
    <source>
        <strain evidence="11">DT43</strain>
    </source>
</reference>
<feature type="domain" description="Pycsar effector protein" evidence="9">
    <location>
        <begin position="19"/>
        <end position="165"/>
    </location>
</feature>
<keyword evidence="2" id="KW-1003">Cell membrane</keyword>
<dbReference type="EMBL" id="JBHSFG010000059">
    <property type="protein sequence ID" value="MFC4469266.1"/>
    <property type="molecule type" value="Genomic_DNA"/>
</dbReference>
<evidence type="ECO:0000256" key="5">
    <source>
        <dbReference type="ARBA" id="ARBA00022989"/>
    </source>
</evidence>
<protein>
    <submittedName>
        <fullName evidence="10">Pycsar system effector family protein</fullName>
    </submittedName>
</protein>
<evidence type="ECO:0000256" key="7">
    <source>
        <dbReference type="ARBA" id="ARBA00023136"/>
    </source>
</evidence>
<comment type="caution">
    <text evidence="10">The sequence shown here is derived from an EMBL/GenBank/DDBJ whole genome shotgun (WGS) entry which is preliminary data.</text>
</comment>
<keyword evidence="3 8" id="KW-0812">Transmembrane</keyword>
<evidence type="ECO:0000256" key="6">
    <source>
        <dbReference type="ARBA" id="ARBA00023118"/>
    </source>
</evidence>
<dbReference type="RefSeq" id="WP_386347953.1">
    <property type="nucleotide sequence ID" value="NZ_JBHSFG010000059.1"/>
</dbReference>
<keyword evidence="7 8" id="KW-0472">Membrane</keyword>
<evidence type="ECO:0000256" key="4">
    <source>
        <dbReference type="ARBA" id="ARBA00022741"/>
    </source>
</evidence>
<evidence type="ECO:0000256" key="2">
    <source>
        <dbReference type="ARBA" id="ARBA00022475"/>
    </source>
</evidence>
<evidence type="ECO:0000313" key="11">
    <source>
        <dbReference type="Proteomes" id="UP001596012"/>
    </source>
</evidence>
<keyword evidence="6" id="KW-0051">Antiviral defense</keyword>
<keyword evidence="11" id="KW-1185">Reference proteome</keyword>
<dbReference type="Proteomes" id="UP001596012">
    <property type="component" value="Unassembled WGS sequence"/>
</dbReference>
<feature type="transmembrane region" description="Helical" evidence="8">
    <location>
        <begin position="66"/>
        <end position="86"/>
    </location>
</feature>
<name>A0ABV8YYD4_9ACTN</name>
<evidence type="ECO:0000256" key="8">
    <source>
        <dbReference type="SAM" id="Phobius"/>
    </source>
</evidence>
<feature type="transmembrane region" description="Helical" evidence="8">
    <location>
        <begin position="147"/>
        <end position="168"/>
    </location>
</feature>
<accession>A0ABV8YYD4</accession>
<feature type="transmembrane region" description="Helical" evidence="8">
    <location>
        <begin position="39"/>
        <end position="60"/>
    </location>
</feature>
<evidence type="ECO:0000313" key="10">
    <source>
        <dbReference type="EMBL" id="MFC4469266.1"/>
    </source>
</evidence>
<organism evidence="10 11">
    <name type="scientific">Streptomyces xiangluensis</name>
    <dbReference type="NCBI Taxonomy" id="2665720"/>
    <lineage>
        <taxon>Bacteria</taxon>
        <taxon>Bacillati</taxon>
        <taxon>Actinomycetota</taxon>
        <taxon>Actinomycetes</taxon>
        <taxon>Kitasatosporales</taxon>
        <taxon>Streptomycetaceae</taxon>
        <taxon>Streptomyces</taxon>
    </lineage>
</organism>
<gene>
    <name evidence="10" type="ORF">ACFPH6_32935</name>
</gene>